<name>A0ABN3UQ00_9MICO</name>
<feature type="compositionally biased region" description="Basic and acidic residues" evidence="1">
    <location>
        <begin position="35"/>
        <end position="49"/>
    </location>
</feature>
<proteinExistence type="predicted"/>
<gene>
    <name evidence="2" type="ORF">GCM10009867_19700</name>
</gene>
<protein>
    <submittedName>
        <fullName evidence="2">Uncharacterized protein</fullName>
    </submittedName>
</protein>
<dbReference type="EMBL" id="BAAARN010000001">
    <property type="protein sequence ID" value="GAA2736020.1"/>
    <property type="molecule type" value="Genomic_DNA"/>
</dbReference>
<dbReference type="Proteomes" id="UP001501326">
    <property type="component" value="Unassembled WGS sequence"/>
</dbReference>
<evidence type="ECO:0000256" key="1">
    <source>
        <dbReference type="SAM" id="MobiDB-lite"/>
    </source>
</evidence>
<evidence type="ECO:0000313" key="2">
    <source>
        <dbReference type="EMBL" id="GAA2736020.1"/>
    </source>
</evidence>
<organism evidence="2 3">
    <name type="scientific">Pedococcus aerophilus</name>
    <dbReference type="NCBI Taxonomy" id="436356"/>
    <lineage>
        <taxon>Bacteria</taxon>
        <taxon>Bacillati</taxon>
        <taxon>Actinomycetota</taxon>
        <taxon>Actinomycetes</taxon>
        <taxon>Micrococcales</taxon>
        <taxon>Intrasporangiaceae</taxon>
        <taxon>Pedococcus</taxon>
    </lineage>
</organism>
<accession>A0ABN3UQ00</accession>
<comment type="caution">
    <text evidence="2">The sequence shown here is derived from an EMBL/GenBank/DDBJ whole genome shotgun (WGS) entry which is preliminary data.</text>
</comment>
<feature type="region of interest" description="Disordered" evidence="1">
    <location>
        <begin position="1"/>
        <end position="77"/>
    </location>
</feature>
<sequence length="103" mass="10927">MDDGLLHPAQGVQPGGVGEGADLLEQGQCLVPAVQRDRRPGEGDEDARTSRCSRRGVGATRRREGIRTTQRGLGVTEAADPVEVAGVQDQLLDRRVDDLDGAP</sequence>
<keyword evidence="3" id="KW-1185">Reference proteome</keyword>
<reference evidence="2 3" key="1">
    <citation type="journal article" date="2019" name="Int. J. Syst. Evol. Microbiol.">
        <title>The Global Catalogue of Microorganisms (GCM) 10K type strain sequencing project: providing services to taxonomists for standard genome sequencing and annotation.</title>
        <authorList>
            <consortium name="The Broad Institute Genomics Platform"/>
            <consortium name="The Broad Institute Genome Sequencing Center for Infectious Disease"/>
            <person name="Wu L."/>
            <person name="Ma J."/>
        </authorList>
    </citation>
    <scope>NUCLEOTIDE SEQUENCE [LARGE SCALE GENOMIC DNA]</scope>
    <source>
        <strain evidence="2 3">JCM 16378</strain>
    </source>
</reference>
<evidence type="ECO:0000313" key="3">
    <source>
        <dbReference type="Proteomes" id="UP001501326"/>
    </source>
</evidence>